<proteinExistence type="inferred from homology"/>
<evidence type="ECO:0000259" key="6">
    <source>
        <dbReference type="PROSITE" id="PS51935"/>
    </source>
</evidence>
<organism evidence="7 8">
    <name type="scientific">Turicimonas muris</name>
    <dbReference type="NCBI Taxonomy" id="1796652"/>
    <lineage>
        <taxon>Bacteria</taxon>
        <taxon>Pseudomonadati</taxon>
        <taxon>Pseudomonadota</taxon>
        <taxon>Betaproteobacteria</taxon>
        <taxon>Burkholderiales</taxon>
        <taxon>Sutterellaceae</taxon>
        <taxon>Turicimonas</taxon>
    </lineage>
</organism>
<feature type="signal peptide" evidence="5">
    <location>
        <begin position="1"/>
        <end position="27"/>
    </location>
</feature>
<evidence type="ECO:0000313" key="8">
    <source>
        <dbReference type="Proteomes" id="UP000214610"/>
    </source>
</evidence>
<feature type="chain" id="PRO_5011269170" description="NlpC/P60 domain-containing protein" evidence="5">
    <location>
        <begin position="28"/>
        <end position="428"/>
    </location>
</feature>
<dbReference type="Pfam" id="PF00877">
    <property type="entry name" value="NLPC_P60"/>
    <property type="match status" value="1"/>
</dbReference>
<keyword evidence="8" id="KW-1185">Reference proteome</keyword>
<evidence type="ECO:0000256" key="5">
    <source>
        <dbReference type="SAM" id="SignalP"/>
    </source>
</evidence>
<dbReference type="GO" id="GO:0008234">
    <property type="term" value="F:cysteine-type peptidase activity"/>
    <property type="evidence" value="ECO:0007669"/>
    <property type="project" value="UniProtKB-KW"/>
</dbReference>
<keyword evidence="4" id="KW-0788">Thiol protease</keyword>
<gene>
    <name evidence="7" type="ORF">ADH67_12005</name>
</gene>
<reference evidence="8" key="1">
    <citation type="submission" date="2017-05" db="EMBL/GenBank/DDBJ databases">
        <title>Improved OligoMM genomes.</title>
        <authorList>
            <person name="Garzetti D."/>
        </authorList>
    </citation>
    <scope>NUCLEOTIDE SEQUENCE [LARGE SCALE GENOMIC DNA]</scope>
    <source>
        <strain evidence="8">YL45</strain>
    </source>
</reference>
<dbReference type="InterPro" id="IPR000064">
    <property type="entry name" value="NLP_P60_dom"/>
</dbReference>
<feature type="domain" description="NlpC/P60" evidence="6">
    <location>
        <begin position="256"/>
        <end position="385"/>
    </location>
</feature>
<dbReference type="InterPro" id="IPR038765">
    <property type="entry name" value="Papain-like_cys_pep_sf"/>
</dbReference>
<dbReference type="InterPro" id="IPR041382">
    <property type="entry name" value="SH3_16"/>
</dbReference>
<dbReference type="Gene3D" id="2.30.30.40">
    <property type="entry name" value="SH3 Domains"/>
    <property type="match status" value="1"/>
</dbReference>
<evidence type="ECO:0000256" key="4">
    <source>
        <dbReference type="ARBA" id="ARBA00022807"/>
    </source>
</evidence>
<dbReference type="PROSITE" id="PS51935">
    <property type="entry name" value="NLPC_P60"/>
    <property type="match status" value="1"/>
</dbReference>
<keyword evidence="5" id="KW-0732">Signal</keyword>
<comment type="caution">
    <text evidence="7">The sequence shown here is derived from an EMBL/GenBank/DDBJ whole genome shotgun (WGS) entry which is preliminary data.</text>
</comment>
<dbReference type="PANTHER" id="PTHR47053:SF1">
    <property type="entry name" value="MUREIN DD-ENDOPEPTIDASE MEPH-RELATED"/>
    <property type="match status" value="1"/>
</dbReference>
<dbReference type="Proteomes" id="UP000214610">
    <property type="component" value="Unassembled WGS sequence"/>
</dbReference>
<dbReference type="EMBL" id="NHMP01000011">
    <property type="protein sequence ID" value="OXE44447.1"/>
    <property type="molecule type" value="Genomic_DNA"/>
</dbReference>
<name>A0A227KAQ5_9BURK</name>
<dbReference type="PROSITE" id="PS51257">
    <property type="entry name" value="PROKAR_LIPOPROTEIN"/>
    <property type="match status" value="1"/>
</dbReference>
<sequence length="428" mass="47621">MNFKSRLGTIIFGVLIGSSLCASPAFSATSSCENQLAVARELVLKTNFDRRTEVVEIIPACVNGKLVLNGKTSAEGVLRSILDELLQKNINFTDQVVILPVEDEIIEKSWGLINVPVASMHAQPKFASALVTQAVLGTPIRKIQSRGAWVQVQTPDGYMGWLHKKQFKSLSTSGLSKWNSSELVIVTNLHLELNGVNNAKKMFLPAGSILKKISESKNTVTVALPSGMMGTVNKEGIQDFHQWAAEKAKEINEDPTKFMDNVLKTAESLLGTPYMWGGNTASGLDCSGFINTIFRLNGLILPRDSDQLTNLKGKVKRNQAFKKYELLFFGKEENGLAEIQHVAIAKNSNEFLHALGDVHETSFEKDSPNFEQYEKDRFMFSMELPEKLTDGTCSTTFKDNPFFAKVPRTLRYCIPIDLSFQRQPSRNY</sequence>
<dbReference type="PANTHER" id="PTHR47053">
    <property type="entry name" value="MUREIN DD-ENDOPEPTIDASE MEPH-RELATED"/>
    <property type="match status" value="1"/>
</dbReference>
<comment type="similarity">
    <text evidence="1">Belongs to the peptidase C40 family.</text>
</comment>
<dbReference type="SUPFAM" id="SSF54001">
    <property type="entry name" value="Cysteine proteinases"/>
    <property type="match status" value="1"/>
</dbReference>
<dbReference type="AlphaFoldDB" id="A0A227KAQ5"/>
<dbReference type="GeneID" id="78361823"/>
<accession>A0A227KAQ5</accession>
<dbReference type="InterPro" id="IPR051202">
    <property type="entry name" value="Peptidase_C40"/>
</dbReference>
<dbReference type="GO" id="GO:0006508">
    <property type="term" value="P:proteolysis"/>
    <property type="evidence" value="ECO:0007669"/>
    <property type="project" value="UniProtKB-KW"/>
</dbReference>
<keyword evidence="2" id="KW-0645">Protease</keyword>
<dbReference type="Gene3D" id="3.90.1720.10">
    <property type="entry name" value="endopeptidase domain like (from Nostoc punctiforme)"/>
    <property type="match status" value="1"/>
</dbReference>
<protein>
    <recommendedName>
        <fullName evidence="6">NlpC/P60 domain-containing protein</fullName>
    </recommendedName>
</protein>
<dbReference type="Pfam" id="PF18348">
    <property type="entry name" value="SH3_16"/>
    <property type="match status" value="1"/>
</dbReference>
<evidence type="ECO:0000256" key="1">
    <source>
        <dbReference type="ARBA" id="ARBA00007074"/>
    </source>
</evidence>
<dbReference type="RefSeq" id="WP_066593638.1">
    <property type="nucleotide sequence ID" value="NZ_CAJTBZ010000057.1"/>
</dbReference>
<evidence type="ECO:0000313" key="7">
    <source>
        <dbReference type="EMBL" id="OXE44447.1"/>
    </source>
</evidence>
<evidence type="ECO:0000256" key="2">
    <source>
        <dbReference type="ARBA" id="ARBA00022670"/>
    </source>
</evidence>
<keyword evidence="3" id="KW-0378">Hydrolase</keyword>
<evidence type="ECO:0000256" key="3">
    <source>
        <dbReference type="ARBA" id="ARBA00022801"/>
    </source>
</evidence>